<comment type="similarity">
    <text evidence="2">Belongs to the UPF0057 (PMP3) family.</text>
</comment>
<dbReference type="InterPro" id="IPR000612">
    <property type="entry name" value="PMP3"/>
</dbReference>
<dbReference type="EMBL" id="PYVU01000002">
    <property type="protein sequence ID" value="PTB97962.1"/>
    <property type="molecule type" value="Genomic_DNA"/>
</dbReference>
<sequence>MSILQIVLAIFIPPVAVALGKGLTSAFWINLILTLIFFIPGVIHAFYVLTK</sequence>
<evidence type="ECO:0000256" key="3">
    <source>
        <dbReference type="ARBA" id="ARBA00022692"/>
    </source>
</evidence>
<keyword evidence="4 6" id="KW-1133">Transmembrane helix</keyword>
<dbReference type="AlphaFoldDB" id="A0A2T4DVX4"/>
<evidence type="ECO:0000256" key="5">
    <source>
        <dbReference type="ARBA" id="ARBA00023136"/>
    </source>
</evidence>
<keyword evidence="5 6" id="KW-0472">Membrane</keyword>
<dbReference type="PANTHER" id="PTHR21659:SF42">
    <property type="entry name" value="UPF0057 MEMBRANE PROTEIN ZK632.10-RELATED"/>
    <property type="match status" value="1"/>
</dbReference>
<evidence type="ECO:0000256" key="2">
    <source>
        <dbReference type="ARBA" id="ARBA00009530"/>
    </source>
</evidence>
<name>A0A2T4DVX4_9BACT</name>
<dbReference type="Proteomes" id="UP000240608">
    <property type="component" value="Unassembled WGS sequence"/>
</dbReference>
<protein>
    <submittedName>
        <fullName evidence="7">YqaE/Pmp3 family membrane protein</fullName>
    </submittedName>
</protein>
<evidence type="ECO:0000313" key="8">
    <source>
        <dbReference type="Proteomes" id="UP000240608"/>
    </source>
</evidence>
<evidence type="ECO:0000256" key="4">
    <source>
        <dbReference type="ARBA" id="ARBA00022989"/>
    </source>
</evidence>
<dbReference type="RefSeq" id="WP_188464418.1">
    <property type="nucleotide sequence ID" value="NZ_BAABHU010000008.1"/>
</dbReference>
<reference evidence="7 8" key="1">
    <citation type="submission" date="2018-03" db="EMBL/GenBank/DDBJ databases">
        <title>Cross-interface Injection: A General Nanoliter Liquid Handling Method Applied to Single Cells Genome Amplification Automated Nanoliter Liquid Handling Applied to Single Cell Multiple Displacement Amplification.</title>
        <authorList>
            <person name="Yun J."/>
            <person name="Xu P."/>
            <person name="Xu J."/>
            <person name="Dai X."/>
            <person name="Wang Y."/>
            <person name="Zheng X."/>
            <person name="Cao C."/>
            <person name="Yi Q."/>
            <person name="Zhu Y."/>
            <person name="Wang L."/>
            <person name="Dong Z."/>
            <person name="Huang Y."/>
            <person name="Huang L."/>
            <person name="Du W."/>
        </authorList>
    </citation>
    <scope>NUCLEOTIDE SEQUENCE [LARGE SCALE GENOMIC DNA]</scope>
    <source>
        <strain evidence="7 8">Z-D1-2</strain>
    </source>
</reference>
<organism evidence="7 8">
    <name type="scientific">Marivirga lumbricoides</name>
    <dbReference type="NCBI Taxonomy" id="1046115"/>
    <lineage>
        <taxon>Bacteria</taxon>
        <taxon>Pseudomonadati</taxon>
        <taxon>Bacteroidota</taxon>
        <taxon>Cytophagia</taxon>
        <taxon>Cytophagales</taxon>
        <taxon>Marivirgaceae</taxon>
        <taxon>Marivirga</taxon>
    </lineage>
</organism>
<dbReference type="PROSITE" id="PS01309">
    <property type="entry name" value="UPF0057"/>
    <property type="match status" value="1"/>
</dbReference>
<accession>A0A2T4DVX4</accession>
<evidence type="ECO:0000313" key="7">
    <source>
        <dbReference type="EMBL" id="PTB97962.1"/>
    </source>
</evidence>
<proteinExistence type="inferred from homology"/>
<feature type="transmembrane region" description="Helical" evidence="6">
    <location>
        <begin position="28"/>
        <end position="49"/>
    </location>
</feature>
<gene>
    <name evidence="7" type="ORF">C9994_00635</name>
</gene>
<evidence type="ECO:0000256" key="1">
    <source>
        <dbReference type="ARBA" id="ARBA00004370"/>
    </source>
</evidence>
<dbReference type="Pfam" id="PF01679">
    <property type="entry name" value="Pmp3"/>
    <property type="match status" value="1"/>
</dbReference>
<comment type="subcellular location">
    <subcellularLocation>
        <location evidence="1">Membrane</location>
    </subcellularLocation>
</comment>
<dbReference type="GO" id="GO:0016020">
    <property type="term" value="C:membrane"/>
    <property type="evidence" value="ECO:0007669"/>
    <property type="project" value="UniProtKB-SubCell"/>
</dbReference>
<comment type="caution">
    <text evidence="7">The sequence shown here is derived from an EMBL/GenBank/DDBJ whole genome shotgun (WGS) entry which is preliminary data.</text>
</comment>
<keyword evidence="3 6" id="KW-0812">Transmembrane</keyword>
<evidence type="ECO:0000256" key="6">
    <source>
        <dbReference type="SAM" id="Phobius"/>
    </source>
</evidence>
<dbReference type="PANTHER" id="PTHR21659">
    <property type="entry name" value="HYDROPHOBIC PROTEIN RCI2 LOW TEMPERATURE AND SALT RESPONSIVE PROTEIN LTI6 -RELATED"/>
    <property type="match status" value="1"/>
</dbReference>